<comment type="caution">
    <text evidence="2">The sequence shown here is derived from an EMBL/GenBank/DDBJ whole genome shotgun (WGS) entry which is preliminary data.</text>
</comment>
<protein>
    <submittedName>
        <fullName evidence="2">Uncharacterized protein</fullName>
    </submittedName>
</protein>
<name>A0AAD4L6Q2_9AGAM</name>
<sequence length="377" mass="40748">MVPNNGWMHAQLQDIQTRAPNGTIHTNDTLLTELRRNIPFKNTIFCLVPHWQGSAYTVTHSERTTVTMAFVDEKGAVSSSAIAAGTYMFNSCARLIITGDLPTIVMCGRCHRIRHTTRAPACPLLAGTFQCIQCGGSHHTDDHNKQCNGCHLKAGVCNCFFQCLNCNGNHSTRSVACPLKKGFTPPDLVPHDNPTIVSILPKPSAKGKGKVPVAPPPEDLVPTQREPTLGLASASDRTLDGFIMVTKKKKGGHRGLPARPLLEGSAPPRPGTITAQINPRPEPPSVATAPVIGEPHVATMDKMVKAIACITTSSTDTTRDDNLHIICDDWKRVVEEDDPFGTLVSCIPFCYAVKYGLPLTAHTTTATITKGNLWNPQ</sequence>
<organism evidence="2 3">
    <name type="scientific">Lactarius akahatsu</name>
    <dbReference type="NCBI Taxonomy" id="416441"/>
    <lineage>
        <taxon>Eukaryota</taxon>
        <taxon>Fungi</taxon>
        <taxon>Dikarya</taxon>
        <taxon>Basidiomycota</taxon>
        <taxon>Agaricomycotina</taxon>
        <taxon>Agaricomycetes</taxon>
        <taxon>Russulales</taxon>
        <taxon>Russulaceae</taxon>
        <taxon>Lactarius</taxon>
    </lineage>
</organism>
<gene>
    <name evidence="2" type="ORF">EDB92DRAFT_1821240</name>
</gene>
<keyword evidence="3" id="KW-1185">Reference proteome</keyword>
<proteinExistence type="predicted"/>
<accession>A0AAD4L6Q2</accession>
<feature type="region of interest" description="Disordered" evidence="1">
    <location>
        <begin position="201"/>
        <end position="224"/>
    </location>
</feature>
<evidence type="ECO:0000256" key="1">
    <source>
        <dbReference type="SAM" id="MobiDB-lite"/>
    </source>
</evidence>
<dbReference type="AlphaFoldDB" id="A0AAD4L6Q2"/>
<evidence type="ECO:0000313" key="2">
    <source>
        <dbReference type="EMBL" id="KAH8979002.1"/>
    </source>
</evidence>
<dbReference type="Proteomes" id="UP001201163">
    <property type="component" value="Unassembled WGS sequence"/>
</dbReference>
<feature type="region of interest" description="Disordered" evidence="1">
    <location>
        <begin position="250"/>
        <end position="284"/>
    </location>
</feature>
<reference evidence="2" key="1">
    <citation type="submission" date="2022-01" db="EMBL/GenBank/DDBJ databases">
        <title>Comparative genomics reveals a dynamic genome evolution in the ectomycorrhizal milk-cap (Lactarius) mushrooms.</title>
        <authorList>
            <consortium name="DOE Joint Genome Institute"/>
            <person name="Lebreton A."/>
            <person name="Tang N."/>
            <person name="Kuo A."/>
            <person name="LaButti K."/>
            <person name="Drula E."/>
            <person name="Barry K."/>
            <person name="Clum A."/>
            <person name="Lipzen A."/>
            <person name="Mousain D."/>
            <person name="Ng V."/>
            <person name="Wang R."/>
            <person name="Wang X."/>
            <person name="Dai Y."/>
            <person name="Henrissat B."/>
            <person name="Grigoriev I.V."/>
            <person name="Guerin-Laguette A."/>
            <person name="Yu F."/>
            <person name="Martin F.M."/>
        </authorList>
    </citation>
    <scope>NUCLEOTIDE SEQUENCE</scope>
    <source>
        <strain evidence="2">QP</strain>
    </source>
</reference>
<dbReference type="EMBL" id="JAKELL010000191">
    <property type="protein sequence ID" value="KAH8979002.1"/>
    <property type="molecule type" value="Genomic_DNA"/>
</dbReference>
<evidence type="ECO:0000313" key="3">
    <source>
        <dbReference type="Proteomes" id="UP001201163"/>
    </source>
</evidence>